<keyword evidence="2" id="KW-0121">Carboxypeptidase</keyword>
<dbReference type="KEGG" id="sfu:Sfum_3465"/>
<keyword evidence="2" id="KW-0645">Protease</keyword>
<dbReference type="GO" id="GO:0005886">
    <property type="term" value="C:plasma membrane"/>
    <property type="evidence" value="ECO:0007669"/>
    <property type="project" value="TreeGrafter"/>
</dbReference>
<dbReference type="RefSeq" id="WP_011700261.1">
    <property type="nucleotide sequence ID" value="NC_008554.1"/>
</dbReference>
<dbReference type="PANTHER" id="PTHR30627:SF1">
    <property type="entry name" value="PEPTIDOGLYCAN D,D-TRANSPEPTIDASE FTSI"/>
    <property type="match status" value="1"/>
</dbReference>
<dbReference type="Gene3D" id="3.30.450.330">
    <property type="match status" value="1"/>
</dbReference>
<dbReference type="Gene3D" id="3.90.1310.10">
    <property type="entry name" value="Penicillin-binding protein 2a (Domain 2)"/>
    <property type="match status" value="1"/>
</dbReference>
<evidence type="ECO:0000256" key="1">
    <source>
        <dbReference type="ARBA" id="ARBA00004370"/>
    </source>
</evidence>
<evidence type="ECO:0000259" key="7">
    <source>
        <dbReference type="Pfam" id="PF03717"/>
    </source>
</evidence>
<dbReference type="Gene3D" id="3.40.710.10">
    <property type="entry name" value="DD-peptidase/beta-lactamase superfamily"/>
    <property type="match status" value="1"/>
</dbReference>
<dbReference type="HOGENOM" id="CLU_009289_6_0_7"/>
<evidence type="ECO:0000256" key="5">
    <source>
        <dbReference type="SAM" id="Phobius"/>
    </source>
</evidence>
<accession>A0LNY4</accession>
<name>A0LNY4_SYNFM</name>
<dbReference type="Pfam" id="PF03717">
    <property type="entry name" value="PBP_dimer"/>
    <property type="match status" value="1"/>
</dbReference>
<dbReference type="eggNOG" id="COG0768">
    <property type="taxonomic scope" value="Bacteria"/>
</dbReference>
<keyword evidence="9" id="KW-1185">Reference proteome</keyword>
<organism evidence="8 9">
    <name type="scientific">Syntrophobacter fumaroxidans (strain DSM 10017 / MPOB)</name>
    <dbReference type="NCBI Taxonomy" id="335543"/>
    <lineage>
        <taxon>Bacteria</taxon>
        <taxon>Pseudomonadati</taxon>
        <taxon>Thermodesulfobacteriota</taxon>
        <taxon>Syntrophobacteria</taxon>
        <taxon>Syntrophobacterales</taxon>
        <taxon>Syntrophobacteraceae</taxon>
        <taxon>Syntrophobacter</taxon>
    </lineage>
</organism>
<keyword evidence="2" id="KW-0378">Hydrolase</keyword>
<comment type="subcellular location">
    <subcellularLocation>
        <location evidence="1">Membrane</location>
    </subcellularLocation>
</comment>
<evidence type="ECO:0000256" key="3">
    <source>
        <dbReference type="ARBA" id="ARBA00023136"/>
    </source>
</evidence>
<dbReference type="GO" id="GO:0004180">
    <property type="term" value="F:carboxypeptidase activity"/>
    <property type="evidence" value="ECO:0007669"/>
    <property type="project" value="UniProtKB-KW"/>
</dbReference>
<dbReference type="FunCoup" id="A0LNY4">
    <property type="interactions" value="212"/>
</dbReference>
<feature type="transmembrane region" description="Helical" evidence="5">
    <location>
        <begin position="12"/>
        <end position="35"/>
    </location>
</feature>
<reference evidence="8 9" key="1">
    <citation type="submission" date="2006-10" db="EMBL/GenBank/DDBJ databases">
        <title>Complete sequence of Syntrophobacter fumaroxidans MPOB.</title>
        <authorList>
            <consortium name="US DOE Joint Genome Institute"/>
            <person name="Copeland A."/>
            <person name="Lucas S."/>
            <person name="Lapidus A."/>
            <person name="Barry K."/>
            <person name="Detter J.C."/>
            <person name="Glavina del Rio T."/>
            <person name="Hammon N."/>
            <person name="Israni S."/>
            <person name="Pitluck S."/>
            <person name="Goltsman E.G."/>
            <person name="Martinez M."/>
            <person name="Schmutz J."/>
            <person name="Larimer F."/>
            <person name="Land M."/>
            <person name="Hauser L."/>
            <person name="Kyrpides N."/>
            <person name="Kim E."/>
            <person name="Boone D.R."/>
            <person name="Brockman F."/>
            <person name="Culley D."/>
            <person name="Ferry J."/>
            <person name="Gunsalus R."/>
            <person name="McInerney M.J."/>
            <person name="Morrison M."/>
            <person name="Plugge C."/>
            <person name="Rohlin L."/>
            <person name="Scholten J."/>
            <person name="Sieber J."/>
            <person name="Stams A.J.M."/>
            <person name="Worm P."/>
            <person name="Henstra A.M."/>
            <person name="Richardson P."/>
        </authorList>
    </citation>
    <scope>NUCLEOTIDE SEQUENCE [LARGE SCALE GENOMIC DNA]</scope>
    <source>
        <strain evidence="9">DSM 10017 / MPOB</strain>
    </source>
</reference>
<dbReference type="AlphaFoldDB" id="A0LNY4"/>
<dbReference type="InterPro" id="IPR036138">
    <property type="entry name" value="PBP_dimer_sf"/>
</dbReference>
<evidence type="ECO:0000259" key="6">
    <source>
        <dbReference type="Pfam" id="PF00905"/>
    </source>
</evidence>
<dbReference type="InterPro" id="IPR050515">
    <property type="entry name" value="Beta-lactam/transpept"/>
</dbReference>
<dbReference type="OrthoDB" id="9789078at2"/>
<evidence type="ECO:0000256" key="2">
    <source>
        <dbReference type="ARBA" id="ARBA00022645"/>
    </source>
</evidence>
<dbReference type="InParanoid" id="A0LNY4"/>
<evidence type="ECO:0000256" key="4">
    <source>
        <dbReference type="SAM" id="MobiDB-lite"/>
    </source>
</evidence>
<feature type="domain" description="Penicillin-binding protein transpeptidase" evidence="6">
    <location>
        <begin position="252"/>
        <end position="558"/>
    </location>
</feature>
<feature type="domain" description="Penicillin-binding protein dimerisation" evidence="7">
    <location>
        <begin position="62"/>
        <end position="189"/>
    </location>
</feature>
<feature type="region of interest" description="Disordered" evidence="4">
    <location>
        <begin position="600"/>
        <end position="703"/>
    </location>
</feature>
<dbReference type="Pfam" id="PF00905">
    <property type="entry name" value="Transpeptidase"/>
    <property type="match status" value="1"/>
</dbReference>
<dbReference type="Proteomes" id="UP000001784">
    <property type="component" value="Chromosome"/>
</dbReference>
<dbReference type="EMBL" id="CP000478">
    <property type="protein sequence ID" value="ABK19136.1"/>
    <property type="molecule type" value="Genomic_DNA"/>
</dbReference>
<feature type="compositionally biased region" description="Basic and acidic residues" evidence="4">
    <location>
        <begin position="682"/>
        <end position="692"/>
    </location>
</feature>
<proteinExistence type="predicted"/>
<evidence type="ECO:0000313" key="8">
    <source>
        <dbReference type="EMBL" id="ABK19136.1"/>
    </source>
</evidence>
<evidence type="ECO:0000313" key="9">
    <source>
        <dbReference type="Proteomes" id="UP000001784"/>
    </source>
</evidence>
<sequence length="703" mass="76234">MAEKRNPGKFLNARYWSCCLLFNILVIGGFCLILFKAFRLQVLEYSTWDERARNQVQTTFQVPAYRGSIYDCKGRLLSYSVPQPSLYADGDQIENPKKMAAQLAALLGEPEAAIEKKLVANRHFVWLKRHLTDQQAAAIEAMNRRGLSLTREYKRFYPYRQVAGQVLGFVGMDGVGLEGVEKSFDQVLRENATSVGQVRDGIRKCLWMRPCLPPEPGESFGVRLALDTFIQYVSECELEAAMAKYKAKAGEVVVVDAQTSEVLAIANWPPFDPNHPDKRNPNSWRNRVITDSFEPGSTFKVFLVSAALEEGVIKEKDRIFCENGKCKLAGHVINDTHPYGWLTIPEVVKYSSNIGASKLALQMGNERYARYIKAFGFGSPTGISLPGEVKGLLRSHKRWRPIDLATTGFGQSIGVTAMQLNSAIQTIANGGEFIEPQIAKEILDAQGQPVSRYCAKPLRRVMQKQTADRIRAMMELVTKEGGTGTSAVPEGYTVAGKTGTAQVLDSATGRYASNKYTAVFTGFVPADKPRLVMTVVIHEPQGAIYGGVVSAPVFKNISAKVLPYLGVQPTLESVPPAKGLRLAGKSGQSVAKASADASKAAARGAETKKPVGAAARSGKPDADKTLKAGASDGITAKSQAKPAVTRASGLEQYSLKAQTPATGAYQGTGRAGAALASLPERSVPREKREPAHAGETTLKLLVD</sequence>
<gene>
    <name evidence="8" type="ordered locus">Sfum_3465</name>
</gene>
<dbReference type="GO" id="GO:0071555">
    <property type="term" value="P:cell wall organization"/>
    <property type="evidence" value="ECO:0007669"/>
    <property type="project" value="TreeGrafter"/>
</dbReference>
<dbReference type="STRING" id="335543.Sfum_3465"/>
<dbReference type="InterPro" id="IPR001460">
    <property type="entry name" value="PCN-bd_Tpept"/>
</dbReference>
<keyword evidence="5" id="KW-1133">Transmembrane helix</keyword>
<keyword evidence="3 5" id="KW-0472">Membrane</keyword>
<dbReference type="SUPFAM" id="SSF56601">
    <property type="entry name" value="beta-lactamase/transpeptidase-like"/>
    <property type="match status" value="1"/>
</dbReference>
<protein>
    <submittedName>
        <fullName evidence="8">Penicillin-binding protein, transpeptidase</fullName>
    </submittedName>
</protein>
<dbReference type="PANTHER" id="PTHR30627">
    <property type="entry name" value="PEPTIDOGLYCAN D,D-TRANSPEPTIDASE"/>
    <property type="match status" value="1"/>
</dbReference>
<dbReference type="GO" id="GO:0008658">
    <property type="term" value="F:penicillin binding"/>
    <property type="evidence" value="ECO:0007669"/>
    <property type="project" value="InterPro"/>
</dbReference>
<dbReference type="SUPFAM" id="SSF56519">
    <property type="entry name" value="Penicillin binding protein dimerisation domain"/>
    <property type="match status" value="1"/>
</dbReference>
<keyword evidence="5" id="KW-0812">Transmembrane</keyword>
<dbReference type="InterPro" id="IPR005311">
    <property type="entry name" value="PBP_dimer"/>
</dbReference>
<dbReference type="InterPro" id="IPR012338">
    <property type="entry name" value="Beta-lactam/transpept-like"/>
</dbReference>